<dbReference type="InterPro" id="IPR011284">
    <property type="entry name" value="3oxo_ACP_reduc"/>
</dbReference>
<protein>
    <recommendedName>
        <fullName evidence="3 10">3-oxoacyl-[acyl-carrier-protein] reductase</fullName>
        <ecNumber evidence="3 10">1.1.1.100</ecNumber>
    </recommendedName>
</protein>
<feature type="binding site" evidence="9">
    <location>
        <position position="91"/>
    </location>
    <ligand>
        <name>NADP(+)</name>
        <dbReference type="ChEBI" id="CHEBI:58349"/>
    </ligand>
</feature>
<keyword evidence="10" id="KW-0276">Fatty acid metabolism</keyword>
<sequence length="247" mass="26286">MLKGKVALITGSVRGIGKAISLCFAKAGADIVINYTSDSSEVEAKKLVEELEQMGVKVLAIKADVSKSEEAKALITEAIKSFGKLDILVNNAGITKDMLLLRMTEQEFDKVIEVNLKGIFNCTKEASRAMMKTGGSIINMTSVVGLSGNAGQSNYAASKAGVIGFTKSVAKEFAGKKLRVNAIAPGFINTDMTNVLTDKVKEDIMRNIPMKRFGSSDEVAKVALFLASDLSSYVTGEVIRVDGGMAM</sequence>
<dbReference type="PANTHER" id="PTHR42879">
    <property type="entry name" value="3-OXOACYL-(ACYL-CARRIER-PROTEIN) REDUCTASE"/>
    <property type="match status" value="1"/>
</dbReference>
<comment type="caution">
    <text evidence="12">The sequence shown here is derived from an EMBL/GenBank/DDBJ whole genome shotgun (WGS) entry which is preliminary data.</text>
</comment>
<reference evidence="12" key="1">
    <citation type="journal article" date="2021" name="PeerJ">
        <title>Extensive microbial diversity within the chicken gut microbiome revealed by metagenomics and culture.</title>
        <authorList>
            <person name="Gilroy R."/>
            <person name="Ravi A."/>
            <person name="Getino M."/>
            <person name="Pursley I."/>
            <person name="Horton D.L."/>
            <person name="Alikhan N.F."/>
            <person name="Baker D."/>
            <person name="Gharbi K."/>
            <person name="Hall N."/>
            <person name="Watson M."/>
            <person name="Adriaenssens E.M."/>
            <person name="Foster-Nyarko E."/>
            <person name="Jarju S."/>
            <person name="Secka A."/>
            <person name="Antonio M."/>
            <person name="Oren A."/>
            <person name="Chaudhuri R.R."/>
            <person name="La Ragione R."/>
            <person name="Hildebrand F."/>
            <person name="Pallen M.J."/>
        </authorList>
    </citation>
    <scope>NUCLEOTIDE SEQUENCE</scope>
    <source>
        <strain evidence="12">B5-657</strain>
    </source>
</reference>
<evidence type="ECO:0000256" key="3">
    <source>
        <dbReference type="ARBA" id="ARBA00012948"/>
    </source>
</evidence>
<evidence type="ECO:0000313" key="13">
    <source>
        <dbReference type="Proteomes" id="UP000824229"/>
    </source>
</evidence>
<evidence type="ECO:0000256" key="1">
    <source>
        <dbReference type="ARBA" id="ARBA00005194"/>
    </source>
</evidence>
<accession>A0A9E2KBX8</accession>
<comment type="function">
    <text evidence="10">Catalyzes the NADPH-dependent reduction of beta-ketoacyl-ACP substrates to beta-hydroxyacyl-ACP products, the first reductive step in the elongation cycle of fatty acid biosynthesis.</text>
</comment>
<evidence type="ECO:0000256" key="10">
    <source>
        <dbReference type="RuleBase" id="RU366074"/>
    </source>
</evidence>
<dbReference type="CDD" id="cd05333">
    <property type="entry name" value="BKR_SDR_c"/>
    <property type="match status" value="1"/>
</dbReference>
<dbReference type="GO" id="GO:0006633">
    <property type="term" value="P:fatty acid biosynthetic process"/>
    <property type="evidence" value="ECO:0007669"/>
    <property type="project" value="UniProtKB-KW"/>
</dbReference>
<dbReference type="PRINTS" id="PR00081">
    <property type="entry name" value="GDHRDH"/>
</dbReference>
<dbReference type="InterPro" id="IPR036291">
    <property type="entry name" value="NAD(P)-bd_dom_sf"/>
</dbReference>
<comment type="pathway">
    <text evidence="1 10">Lipid metabolism; fatty acid biosynthesis.</text>
</comment>
<dbReference type="FunFam" id="3.40.50.720:FF:000115">
    <property type="entry name" value="3-oxoacyl-[acyl-carrier-protein] reductase FabG"/>
    <property type="match status" value="1"/>
</dbReference>
<comment type="catalytic activity">
    <reaction evidence="7 10">
        <text>a (3R)-hydroxyacyl-[ACP] + NADP(+) = a 3-oxoacyl-[ACP] + NADPH + H(+)</text>
        <dbReference type="Rhea" id="RHEA:17397"/>
        <dbReference type="Rhea" id="RHEA-COMP:9916"/>
        <dbReference type="Rhea" id="RHEA-COMP:9945"/>
        <dbReference type="ChEBI" id="CHEBI:15378"/>
        <dbReference type="ChEBI" id="CHEBI:57783"/>
        <dbReference type="ChEBI" id="CHEBI:58349"/>
        <dbReference type="ChEBI" id="CHEBI:78776"/>
        <dbReference type="ChEBI" id="CHEBI:78827"/>
        <dbReference type="EC" id="1.1.1.100"/>
    </reaction>
</comment>
<dbReference type="NCBIfam" id="NF009466">
    <property type="entry name" value="PRK12826.1-2"/>
    <property type="match status" value="1"/>
</dbReference>
<dbReference type="PANTHER" id="PTHR42879:SF2">
    <property type="entry name" value="3-OXOACYL-[ACYL-CARRIER-PROTEIN] REDUCTASE FABG"/>
    <property type="match status" value="1"/>
</dbReference>
<dbReference type="Gene3D" id="3.40.50.720">
    <property type="entry name" value="NAD(P)-binding Rossmann-like Domain"/>
    <property type="match status" value="1"/>
</dbReference>
<evidence type="ECO:0000256" key="8">
    <source>
        <dbReference type="PIRSR" id="PIRSR611284-1"/>
    </source>
</evidence>
<dbReference type="SUPFAM" id="SSF51735">
    <property type="entry name" value="NAD(P)-binding Rossmann-fold domains"/>
    <property type="match status" value="1"/>
</dbReference>
<dbReference type="PRINTS" id="PR00080">
    <property type="entry name" value="SDRFAMILY"/>
</dbReference>
<keyword evidence="4 9" id="KW-0521">NADP</keyword>
<dbReference type="SMART" id="SM00822">
    <property type="entry name" value="PKS_KR"/>
    <property type="match status" value="1"/>
</dbReference>
<keyword evidence="10" id="KW-0444">Lipid biosynthesis</keyword>
<dbReference type="InterPro" id="IPR020904">
    <property type="entry name" value="Sc_DH/Rdtase_CS"/>
</dbReference>
<name>A0A9E2KBX8_9FIRM</name>
<comment type="subunit">
    <text evidence="10">Homotetramer.</text>
</comment>
<feature type="binding site" evidence="9">
    <location>
        <begin position="11"/>
        <end position="14"/>
    </location>
    <ligand>
        <name>NADP(+)</name>
        <dbReference type="ChEBI" id="CHEBI:58349"/>
    </ligand>
</feature>
<dbReference type="InterPro" id="IPR002347">
    <property type="entry name" value="SDR_fam"/>
</dbReference>
<feature type="domain" description="Ketoreductase" evidence="11">
    <location>
        <begin position="5"/>
        <end position="186"/>
    </location>
</feature>
<comment type="similarity">
    <text evidence="2 10">Belongs to the short-chain dehydrogenases/reductases (SDR) family.</text>
</comment>
<feature type="active site" description="Proton acceptor" evidence="8">
    <location>
        <position position="155"/>
    </location>
</feature>
<dbReference type="NCBIfam" id="NF005559">
    <property type="entry name" value="PRK07231.1"/>
    <property type="match status" value="1"/>
</dbReference>
<dbReference type="Proteomes" id="UP000824229">
    <property type="component" value="Unassembled WGS sequence"/>
</dbReference>
<keyword evidence="5 10" id="KW-0560">Oxidoreductase</keyword>
<evidence type="ECO:0000256" key="2">
    <source>
        <dbReference type="ARBA" id="ARBA00006484"/>
    </source>
</evidence>
<proteinExistence type="inferred from homology"/>
<feature type="binding site" evidence="9">
    <location>
        <position position="188"/>
    </location>
    <ligand>
        <name>NADP(+)</name>
        <dbReference type="ChEBI" id="CHEBI:58349"/>
    </ligand>
</feature>
<feature type="binding site" evidence="9">
    <location>
        <begin position="155"/>
        <end position="159"/>
    </location>
    <ligand>
        <name>NADP(+)</name>
        <dbReference type="ChEBI" id="CHEBI:58349"/>
    </ligand>
</feature>
<evidence type="ECO:0000256" key="5">
    <source>
        <dbReference type="ARBA" id="ARBA00023002"/>
    </source>
</evidence>
<evidence type="ECO:0000256" key="6">
    <source>
        <dbReference type="ARBA" id="ARBA00023221"/>
    </source>
</evidence>
<evidence type="ECO:0000313" key="12">
    <source>
        <dbReference type="EMBL" id="MBU3804310.1"/>
    </source>
</evidence>
<dbReference type="InterPro" id="IPR057326">
    <property type="entry name" value="KR_dom"/>
</dbReference>
<dbReference type="GO" id="GO:0004316">
    <property type="term" value="F:3-oxoacyl-[acyl-carrier-protein] reductase (NADPH) activity"/>
    <property type="evidence" value="ECO:0007669"/>
    <property type="project" value="UniProtKB-UniRule"/>
</dbReference>
<dbReference type="GO" id="GO:0008202">
    <property type="term" value="P:steroid metabolic process"/>
    <property type="evidence" value="ECO:0007669"/>
    <property type="project" value="UniProtKB-KW"/>
</dbReference>
<dbReference type="GO" id="GO:0051287">
    <property type="term" value="F:NAD binding"/>
    <property type="evidence" value="ECO:0007669"/>
    <property type="project" value="UniProtKB-UniRule"/>
</dbReference>
<evidence type="ECO:0000256" key="7">
    <source>
        <dbReference type="ARBA" id="ARBA00048508"/>
    </source>
</evidence>
<evidence type="ECO:0000259" key="11">
    <source>
        <dbReference type="SMART" id="SM00822"/>
    </source>
</evidence>
<dbReference type="Pfam" id="PF13561">
    <property type="entry name" value="adh_short_C2"/>
    <property type="match status" value="1"/>
</dbReference>
<evidence type="ECO:0000256" key="9">
    <source>
        <dbReference type="PIRSR" id="PIRSR611284-2"/>
    </source>
</evidence>
<dbReference type="EC" id="1.1.1.100" evidence="3 10"/>
<dbReference type="EMBL" id="JAHLFQ010000135">
    <property type="protein sequence ID" value="MBU3804310.1"/>
    <property type="molecule type" value="Genomic_DNA"/>
</dbReference>
<keyword evidence="10" id="KW-0443">Lipid metabolism</keyword>
<dbReference type="PROSITE" id="PS00061">
    <property type="entry name" value="ADH_SHORT"/>
    <property type="match status" value="1"/>
</dbReference>
<keyword evidence="10" id="KW-0275">Fatty acid biosynthesis</keyword>
<reference evidence="12" key="2">
    <citation type="submission" date="2021-04" db="EMBL/GenBank/DDBJ databases">
        <authorList>
            <person name="Gilroy R."/>
        </authorList>
    </citation>
    <scope>NUCLEOTIDE SEQUENCE</scope>
    <source>
        <strain evidence="12">B5-657</strain>
    </source>
</reference>
<dbReference type="InterPro" id="IPR050259">
    <property type="entry name" value="SDR"/>
</dbReference>
<organism evidence="12 13">
    <name type="scientific">Candidatus Cellulosilyticum pullistercoris</name>
    <dbReference type="NCBI Taxonomy" id="2838521"/>
    <lineage>
        <taxon>Bacteria</taxon>
        <taxon>Bacillati</taxon>
        <taxon>Bacillota</taxon>
        <taxon>Clostridia</taxon>
        <taxon>Lachnospirales</taxon>
        <taxon>Cellulosilyticaceae</taxon>
        <taxon>Cellulosilyticum</taxon>
    </lineage>
</organism>
<keyword evidence="6" id="KW-0753">Steroid metabolism</keyword>
<gene>
    <name evidence="12" type="primary">fabG</name>
    <name evidence="12" type="ORF">H9872_06110</name>
</gene>
<dbReference type="NCBIfam" id="NF004198">
    <property type="entry name" value="PRK05653.1-3"/>
    <property type="match status" value="1"/>
</dbReference>
<dbReference type="AlphaFoldDB" id="A0A9E2KBX8"/>
<evidence type="ECO:0000256" key="4">
    <source>
        <dbReference type="ARBA" id="ARBA00022857"/>
    </source>
</evidence>
<dbReference type="NCBIfam" id="TIGR01830">
    <property type="entry name" value="3oxo_ACP_reduc"/>
    <property type="match status" value="1"/>
</dbReference>